<dbReference type="EMBL" id="CP073720">
    <property type="protein sequence ID" value="UWP84571.1"/>
    <property type="molecule type" value="Genomic_DNA"/>
</dbReference>
<accession>A0ABY5W652</accession>
<evidence type="ECO:0000313" key="1">
    <source>
        <dbReference type="EMBL" id="UWP84571.1"/>
    </source>
</evidence>
<sequence>MDDAEIMDFADTGAWDGWLTEHGASTPAVWLRIAKKGSAVAGLTAASAGDVALCHGWIDSHRRSLDSTHFLQRFSPRRKGSPWSRINVERVEALEAAGRMRPAGAAEVAAAKSDGRWQAAYASQRTAPVPADLAAALAEDPRARAAFESLGRSARYATFLPLLKARTEPERRRALHRALVTLSGSS</sequence>
<dbReference type="Proteomes" id="UP001059617">
    <property type="component" value="Chromosome"/>
</dbReference>
<proteinExistence type="predicted"/>
<protein>
    <submittedName>
        <fullName evidence="1">YdeI/OmpD-associated family protein</fullName>
    </submittedName>
</protein>
<dbReference type="Pfam" id="PF13376">
    <property type="entry name" value="OmdA"/>
    <property type="match status" value="1"/>
</dbReference>
<name>A0ABY5W652_9ACTN</name>
<reference evidence="1" key="1">
    <citation type="submission" date="2021-04" db="EMBL/GenBank/DDBJ databases">
        <authorList>
            <person name="Hartkoorn R.C."/>
            <person name="Beaudoing E."/>
            <person name="Hot D."/>
        </authorList>
    </citation>
    <scope>NUCLEOTIDE SEQUENCE</scope>
    <source>
        <strain evidence="1">NRRL B-16292</strain>
    </source>
</reference>
<evidence type="ECO:0000313" key="2">
    <source>
        <dbReference type="Proteomes" id="UP001059617"/>
    </source>
</evidence>
<reference evidence="1" key="2">
    <citation type="submission" date="2022-09" db="EMBL/GenBank/DDBJ databases">
        <title>Biosynthetic gene clusters of Dactylosporangioum fulvum.</title>
        <authorList>
            <person name="Caradec T."/>
        </authorList>
    </citation>
    <scope>NUCLEOTIDE SEQUENCE</scope>
    <source>
        <strain evidence="1">NRRL B-16292</strain>
    </source>
</reference>
<keyword evidence="2" id="KW-1185">Reference proteome</keyword>
<gene>
    <name evidence="1" type="ORF">Dfulv_10195</name>
</gene>
<organism evidence="1 2">
    <name type="scientific">Dactylosporangium fulvum</name>
    <dbReference type="NCBI Taxonomy" id="53359"/>
    <lineage>
        <taxon>Bacteria</taxon>
        <taxon>Bacillati</taxon>
        <taxon>Actinomycetota</taxon>
        <taxon>Actinomycetes</taxon>
        <taxon>Micromonosporales</taxon>
        <taxon>Micromonosporaceae</taxon>
        <taxon>Dactylosporangium</taxon>
    </lineage>
</organism>
<dbReference type="RefSeq" id="WP_259862449.1">
    <property type="nucleotide sequence ID" value="NZ_CP073720.1"/>
</dbReference>